<protein>
    <submittedName>
        <fullName evidence="1">Uncharacterized protein</fullName>
    </submittedName>
</protein>
<accession>A0AAD9L074</accession>
<name>A0AAD9L074_RIDPI</name>
<reference evidence="1" key="1">
    <citation type="journal article" date="2023" name="Mol. Biol. Evol.">
        <title>Third-Generation Sequencing Reveals the Adaptive Role of the Epigenome in Three Deep-Sea Polychaetes.</title>
        <authorList>
            <person name="Perez M."/>
            <person name="Aroh O."/>
            <person name="Sun Y."/>
            <person name="Lan Y."/>
            <person name="Juniper S.K."/>
            <person name="Young C.R."/>
            <person name="Angers B."/>
            <person name="Qian P.Y."/>
        </authorList>
    </citation>
    <scope>NUCLEOTIDE SEQUENCE</scope>
    <source>
        <strain evidence="1">R07B-5</strain>
    </source>
</reference>
<evidence type="ECO:0000313" key="1">
    <source>
        <dbReference type="EMBL" id="KAK2180631.1"/>
    </source>
</evidence>
<proteinExistence type="predicted"/>
<dbReference type="EMBL" id="JAODUO010000434">
    <property type="protein sequence ID" value="KAK2180631.1"/>
    <property type="molecule type" value="Genomic_DNA"/>
</dbReference>
<organism evidence="1 2">
    <name type="scientific">Ridgeia piscesae</name>
    <name type="common">Tubeworm</name>
    <dbReference type="NCBI Taxonomy" id="27915"/>
    <lineage>
        <taxon>Eukaryota</taxon>
        <taxon>Metazoa</taxon>
        <taxon>Spiralia</taxon>
        <taxon>Lophotrochozoa</taxon>
        <taxon>Annelida</taxon>
        <taxon>Polychaeta</taxon>
        <taxon>Sedentaria</taxon>
        <taxon>Canalipalpata</taxon>
        <taxon>Sabellida</taxon>
        <taxon>Siboglinidae</taxon>
        <taxon>Ridgeia</taxon>
    </lineage>
</organism>
<dbReference type="Proteomes" id="UP001209878">
    <property type="component" value="Unassembled WGS sequence"/>
</dbReference>
<evidence type="ECO:0000313" key="2">
    <source>
        <dbReference type="Proteomes" id="UP001209878"/>
    </source>
</evidence>
<comment type="caution">
    <text evidence="1">The sequence shown here is derived from an EMBL/GenBank/DDBJ whole genome shotgun (WGS) entry which is preliminary data.</text>
</comment>
<sequence length="34" mass="3818">MWVVGSNIAIIIRNVRTGHVVSAVCSICGWWYLI</sequence>
<dbReference type="AlphaFoldDB" id="A0AAD9L074"/>
<gene>
    <name evidence="1" type="ORF">NP493_434g00024</name>
</gene>
<keyword evidence="2" id="KW-1185">Reference proteome</keyword>